<comment type="subunit">
    <text evidence="2 5">Part of the 50S ribosomal subunit.</text>
</comment>
<dbReference type="HAMAP" id="MF_01371_B">
    <property type="entry name" value="Ribosomal_uL30_B"/>
    <property type="match status" value="1"/>
</dbReference>
<keyword evidence="4 5" id="KW-0687">Ribonucleoprotein</keyword>
<dbReference type="InterPro" id="IPR016082">
    <property type="entry name" value="Ribosomal_uL30_ferredoxin-like"/>
</dbReference>
<evidence type="ECO:0000256" key="2">
    <source>
        <dbReference type="ARBA" id="ARBA00011838"/>
    </source>
</evidence>
<feature type="domain" description="Large ribosomal subunit protein uL30-like ferredoxin-like fold" evidence="6">
    <location>
        <begin position="4"/>
        <end position="54"/>
    </location>
</feature>
<name>A0A9D1HK65_9FIRM</name>
<evidence type="ECO:0000256" key="4">
    <source>
        <dbReference type="ARBA" id="ARBA00023274"/>
    </source>
</evidence>
<sequence length="59" mass="6442">MAKVKITLVKSPIGYNKKQRAIAVSLGLKKTNSSVVQEDTPDIMGKVHKIAHLVKVEEA</sequence>
<comment type="caution">
    <text evidence="7">The sequence shown here is derived from an EMBL/GenBank/DDBJ whole genome shotgun (WGS) entry which is preliminary data.</text>
</comment>
<dbReference type="EMBL" id="DVMH01000018">
    <property type="protein sequence ID" value="HIU10220.1"/>
    <property type="molecule type" value="Genomic_DNA"/>
</dbReference>
<dbReference type="PANTHER" id="PTHR15892:SF2">
    <property type="entry name" value="LARGE RIBOSOMAL SUBUNIT PROTEIN UL30M"/>
    <property type="match status" value="1"/>
</dbReference>
<dbReference type="Gene3D" id="3.30.1390.20">
    <property type="entry name" value="Ribosomal protein L30, ferredoxin-like fold domain"/>
    <property type="match status" value="1"/>
</dbReference>
<dbReference type="PIRSF" id="PIRSF002211">
    <property type="entry name" value="Ribosomal_L30_bac-type"/>
    <property type="match status" value="1"/>
</dbReference>
<organism evidence="7 8">
    <name type="scientific">Candidatus Avidehalobacter gallistercoris</name>
    <dbReference type="NCBI Taxonomy" id="2840694"/>
    <lineage>
        <taxon>Bacteria</taxon>
        <taxon>Bacillati</taxon>
        <taxon>Bacillota</taxon>
        <taxon>Clostridia</taxon>
        <taxon>Eubacteriales</taxon>
        <taxon>Peptococcaceae</taxon>
        <taxon>Peptococcaceae incertae sedis</taxon>
        <taxon>Candidatus Avidehalobacter</taxon>
    </lineage>
</organism>
<dbReference type="NCBIfam" id="TIGR01308">
    <property type="entry name" value="rpmD_bact"/>
    <property type="match status" value="1"/>
</dbReference>
<gene>
    <name evidence="5 7" type="primary">rpmD</name>
    <name evidence="7" type="ORF">IAB00_03100</name>
</gene>
<dbReference type="PANTHER" id="PTHR15892">
    <property type="entry name" value="MITOCHONDRIAL RIBOSOMAL PROTEIN L30"/>
    <property type="match status" value="1"/>
</dbReference>
<dbReference type="GO" id="GO:0006412">
    <property type="term" value="P:translation"/>
    <property type="evidence" value="ECO:0007669"/>
    <property type="project" value="UniProtKB-UniRule"/>
</dbReference>
<protein>
    <recommendedName>
        <fullName evidence="5">Large ribosomal subunit protein uL30</fullName>
    </recommendedName>
</protein>
<evidence type="ECO:0000313" key="7">
    <source>
        <dbReference type="EMBL" id="HIU10220.1"/>
    </source>
</evidence>
<dbReference type="AlphaFoldDB" id="A0A9D1HK65"/>
<accession>A0A9D1HK65</accession>
<dbReference type="FunFam" id="3.30.1390.20:FF:000001">
    <property type="entry name" value="50S ribosomal protein L30"/>
    <property type="match status" value="1"/>
</dbReference>
<evidence type="ECO:0000256" key="1">
    <source>
        <dbReference type="ARBA" id="ARBA00007594"/>
    </source>
</evidence>
<dbReference type="CDD" id="cd01658">
    <property type="entry name" value="Ribosomal_L30"/>
    <property type="match status" value="1"/>
</dbReference>
<dbReference type="GO" id="GO:0022625">
    <property type="term" value="C:cytosolic large ribosomal subunit"/>
    <property type="evidence" value="ECO:0007669"/>
    <property type="project" value="TreeGrafter"/>
</dbReference>
<reference evidence="7" key="1">
    <citation type="submission" date="2020-10" db="EMBL/GenBank/DDBJ databases">
        <authorList>
            <person name="Gilroy R."/>
        </authorList>
    </citation>
    <scope>NUCLEOTIDE SEQUENCE</scope>
    <source>
        <strain evidence="7">2830</strain>
    </source>
</reference>
<dbReference type="Proteomes" id="UP000824124">
    <property type="component" value="Unassembled WGS sequence"/>
</dbReference>
<evidence type="ECO:0000256" key="3">
    <source>
        <dbReference type="ARBA" id="ARBA00022980"/>
    </source>
</evidence>
<comment type="similarity">
    <text evidence="1 5">Belongs to the universal ribosomal protein uL30 family.</text>
</comment>
<dbReference type="GO" id="GO:0003735">
    <property type="term" value="F:structural constituent of ribosome"/>
    <property type="evidence" value="ECO:0007669"/>
    <property type="project" value="InterPro"/>
</dbReference>
<dbReference type="InterPro" id="IPR036919">
    <property type="entry name" value="Ribo_uL30_ferredoxin-like_sf"/>
</dbReference>
<evidence type="ECO:0000313" key="8">
    <source>
        <dbReference type="Proteomes" id="UP000824124"/>
    </source>
</evidence>
<proteinExistence type="inferred from homology"/>
<reference evidence="7" key="2">
    <citation type="journal article" date="2021" name="PeerJ">
        <title>Extensive microbial diversity within the chicken gut microbiome revealed by metagenomics and culture.</title>
        <authorList>
            <person name="Gilroy R."/>
            <person name="Ravi A."/>
            <person name="Getino M."/>
            <person name="Pursley I."/>
            <person name="Horton D.L."/>
            <person name="Alikhan N.F."/>
            <person name="Baker D."/>
            <person name="Gharbi K."/>
            <person name="Hall N."/>
            <person name="Watson M."/>
            <person name="Adriaenssens E.M."/>
            <person name="Foster-Nyarko E."/>
            <person name="Jarju S."/>
            <person name="Secka A."/>
            <person name="Antonio M."/>
            <person name="Oren A."/>
            <person name="Chaudhuri R.R."/>
            <person name="La Ragione R."/>
            <person name="Hildebrand F."/>
            <person name="Pallen M.J."/>
        </authorList>
    </citation>
    <scope>NUCLEOTIDE SEQUENCE</scope>
    <source>
        <strain evidence="7">2830</strain>
    </source>
</reference>
<evidence type="ECO:0000259" key="6">
    <source>
        <dbReference type="Pfam" id="PF00327"/>
    </source>
</evidence>
<keyword evidence="3 5" id="KW-0689">Ribosomal protein</keyword>
<dbReference type="SUPFAM" id="SSF55129">
    <property type="entry name" value="Ribosomal protein L30p/L7e"/>
    <property type="match status" value="1"/>
</dbReference>
<evidence type="ECO:0000256" key="5">
    <source>
        <dbReference type="HAMAP-Rule" id="MF_01371"/>
    </source>
</evidence>
<dbReference type="InterPro" id="IPR005996">
    <property type="entry name" value="Ribosomal_uL30_bac-type"/>
</dbReference>
<dbReference type="Pfam" id="PF00327">
    <property type="entry name" value="Ribosomal_L30"/>
    <property type="match status" value="1"/>
</dbReference>